<evidence type="ECO:0000256" key="1">
    <source>
        <dbReference type="SAM" id="MobiDB-lite"/>
    </source>
</evidence>
<dbReference type="OrthoDB" id="10587152at2759"/>
<evidence type="ECO:0000313" key="3">
    <source>
        <dbReference type="Proteomes" id="UP000604046"/>
    </source>
</evidence>
<dbReference type="EMBL" id="CAJNDS010002319">
    <property type="protein sequence ID" value="CAE7429531.1"/>
    <property type="molecule type" value="Genomic_DNA"/>
</dbReference>
<keyword evidence="3" id="KW-1185">Reference proteome</keyword>
<gene>
    <name evidence="2" type="ORF">SNAT2548_LOCUS23348</name>
</gene>
<organism evidence="2 3">
    <name type="scientific">Symbiodinium natans</name>
    <dbReference type="NCBI Taxonomy" id="878477"/>
    <lineage>
        <taxon>Eukaryota</taxon>
        <taxon>Sar</taxon>
        <taxon>Alveolata</taxon>
        <taxon>Dinophyceae</taxon>
        <taxon>Suessiales</taxon>
        <taxon>Symbiodiniaceae</taxon>
        <taxon>Symbiodinium</taxon>
    </lineage>
</organism>
<proteinExistence type="predicted"/>
<dbReference type="AlphaFoldDB" id="A0A812R9H3"/>
<comment type="caution">
    <text evidence="2">The sequence shown here is derived from an EMBL/GenBank/DDBJ whole genome shotgun (WGS) entry which is preliminary data.</text>
</comment>
<reference evidence="2" key="1">
    <citation type="submission" date="2021-02" db="EMBL/GenBank/DDBJ databases">
        <authorList>
            <person name="Dougan E. K."/>
            <person name="Rhodes N."/>
            <person name="Thang M."/>
            <person name="Chan C."/>
        </authorList>
    </citation>
    <scope>NUCLEOTIDE SEQUENCE</scope>
</reference>
<name>A0A812R9H3_9DINO</name>
<sequence>MLPVMAASKVKSWYNKFHSIATACFDTACFKGFKSEDFVVVELPADRDCQVEAPPPPPQPKRRRDRGEWAQYSPEDDDYDMTAATRPPQSGEEHVADLQAVNQILHLAGRVTAGGEIHVIQHYAKVIQDMEANLSSAGRALLRQQTRGDANHVRKPSLATASTCTDEDWESVETVVEVEDEGWAVAQPFRVGTWMTPMLLVSDQAQAHEVLPAMAYADNIRLAVLSVAGVQGAVGSLACVGGILCVIEHAEQGNYGFASAYPWPNHIAMKGSFRRRFAELIAQEEREKRSNPLVRATFWAYWPQLLLLELMKISQYLLGAAS</sequence>
<accession>A0A812R9H3</accession>
<feature type="region of interest" description="Disordered" evidence="1">
    <location>
        <begin position="48"/>
        <end position="93"/>
    </location>
</feature>
<dbReference type="Proteomes" id="UP000604046">
    <property type="component" value="Unassembled WGS sequence"/>
</dbReference>
<evidence type="ECO:0000313" key="2">
    <source>
        <dbReference type="EMBL" id="CAE7429531.1"/>
    </source>
</evidence>
<protein>
    <submittedName>
        <fullName evidence="2">Uncharacterized protein</fullName>
    </submittedName>
</protein>